<dbReference type="Proteomes" id="UP001380365">
    <property type="component" value="Unassembled WGS sequence"/>
</dbReference>
<proteinExistence type="predicted"/>
<keyword evidence="2" id="KW-0732">Signal</keyword>
<organism evidence="4 5">
    <name type="scientific">Sphingomonas molluscorum</name>
    <dbReference type="NCBI Taxonomy" id="418184"/>
    <lineage>
        <taxon>Bacteria</taxon>
        <taxon>Pseudomonadati</taxon>
        <taxon>Pseudomonadota</taxon>
        <taxon>Alphaproteobacteria</taxon>
        <taxon>Sphingomonadales</taxon>
        <taxon>Sphingomonadaceae</taxon>
        <taxon>Sphingomonas</taxon>
    </lineage>
</organism>
<evidence type="ECO:0000256" key="1">
    <source>
        <dbReference type="ARBA" id="ARBA00022801"/>
    </source>
</evidence>
<gene>
    <name evidence="4" type="ORF">WH159_08320</name>
</gene>
<dbReference type="InterPro" id="IPR029058">
    <property type="entry name" value="AB_hydrolase_fold"/>
</dbReference>
<keyword evidence="5" id="KW-1185">Reference proteome</keyword>
<dbReference type="SUPFAM" id="SSF82171">
    <property type="entry name" value="DPP6 N-terminal domain-like"/>
    <property type="match status" value="1"/>
</dbReference>
<accession>A0ABU8Q4N0</accession>
<dbReference type="RefSeq" id="WP_132882772.1">
    <property type="nucleotide sequence ID" value="NZ_JBBGZA010000001.1"/>
</dbReference>
<feature type="chain" id="PRO_5045767674" evidence="2">
    <location>
        <begin position="27"/>
        <end position="659"/>
    </location>
</feature>
<dbReference type="PANTHER" id="PTHR42776">
    <property type="entry name" value="SERINE PEPTIDASE S9 FAMILY MEMBER"/>
    <property type="match status" value="1"/>
</dbReference>
<keyword evidence="1 4" id="KW-0378">Hydrolase</keyword>
<feature type="signal peptide" evidence="2">
    <location>
        <begin position="1"/>
        <end position="26"/>
    </location>
</feature>
<comment type="caution">
    <text evidence="4">The sequence shown here is derived from an EMBL/GenBank/DDBJ whole genome shotgun (WGS) entry which is preliminary data.</text>
</comment>
<dbReference type="GO" id="GO:0016787">
    <property type="term" value="F:hydrolase activity"/>
    <property type="evidence" value="ECO:0007669"/>
    <property type="project" value="UniProtKB-KW"/>
</dbReference>
<protein>
    <submittedName>
        <fullName evidence="4">S9 family peptidase</fullName>
        <ecNumber evidence="4">3.4.-.-</ecNumber>
    </submittedName>
</protein>
<evidence type="ECO:0000259" key="3">
    <source>
        <dbReference type="Pfam" id="PF00326"/>
    </source>
</evidence>
<feature type="domain" description="Peptidase S9 prolyl oligopeptidase catalytic" evidence="3">
    <location>
        <begin position="454"/>
        <end position="656"/>
    </location>
</feature>
<dbReference type="EC" id="3.4.-.-" evidence="4"/>
<sequence>MIKGRWAAGRAATGAGLLALASAALAAGGQPLPPAGSAGPAETKVAAKRAPRPIEDFAALPMLQSPELSPNGKTYAARVALNGTLYLAIIPVDGGPPRYAGLGEADLNWWRWVNDDWLVIGIGRTSPVGDEDWYVTRAVAVSADGQKVQVLAKDSAAQNGDNILWAANDGTARVLLGYQTSIYSNDPGLWPRVDLFDLATGKRTRVMEGQPGVMAWYADGKGAVRMGIGQSDDGRRRRLLYRAGDRGRFRTVDRDDDGSLMVPALFLGDTGGAVTIADDEKGFSALYELDLETMTRGKQLMATEGFDLGGVISDSGGSRVLGVGTRTDRPQQHWIDPEIAKLAKQLGDRIRGAQVRLVSFSRDQSRVILLASGSDSPGAYFLYDKATDTLTDLGFTNPKIGMKRLHPVRTIRYKARDGLEIAAVLTTPKGAGRDLPLIVLPHGGPFARDTEEWDWWTQFLADRGYAVIQPNYRGSSGYGTPFTEKGEGQWGLAMQDDLNDAVSALAKQGIADPKRVCMVGASYGGYAAFRAAERDPTLYRCAVSFAGVSDLNAMRRYDSRFLYSGARRDWLKRQAPDLAAVSPINNPAGFGTPLLVVHGVKDRVVPVRQSRTLVQRLKRAGKPVDYIEQPLADHHFSREQDRLEFLKALESFLAKHNPA</sequence>
<name>A0ABU8Q4N0_9SPHN</name>
<dbReference type="InterPro" id="IPR001375">
    <property type="entry name" value="Peptidase_S9_cat"/>
</dbReference>
<evidence type="ECO:0000313" key="4">
    <source>
        <dbReference type="EMBL" id="MEJ5094546.1"/>
    </source>
</evidence>
<dbReference type="SUPFAM" id="SSF53474">
    <property type="entry name" value="alpha/beta-Hydrolases"/>
    <property type="match status" value="1"/>
</dbReference>
<evidence type="ECO:0000256" key="2">
    <source>
        <dbReference type="SAM" id="SignalP"/>
    </source>
</evidence>
<dbReference type="Pfam" id="PF00326">
    <property type="entry name" value="Peptidase_S9"/>
    <property type="match status" value="1"/>
</dbReference>
<dbReference type="EMBL" id="JBBGZA010000001">
    <property type="protein sequence ID" value="MEJ5094546.1"/>
    <property type="molecule type" value="Genomic_DNA"/>
</dbReference>
<evidence type="ECO:0000313" key="5">
    <source>
        <dbReference type="Proteomes" id="UP001380365"/>
    </source>
</evidence>
<dbReference type="Gene3D" id="3.40.50.1820">
    <property type="entry name" value="alpha/beta hydrolase"/>
    <property type="match status" value="1"/>
</dbReference>
<dbReference type="PANTHER" id="PTHR42776:SF27">
    <property type="entry name" value="DIPEPTIDYL PEPTIDASE FAMILY MEMBER 6"/>
    <property type="match status" value="1"/>
</dbReference>
<reference evidence="4 5" key="1">
    <citation type="submission" date="2023-12" db="EMBL/GenBank/DDBJ databases">
        <title>Gut-associated functions are favored during microbiome assembly across C. elegans life.</title>
        <authorList>
            <person name="Zimmermann J."/>
        </authorList>
    </citation>
    <scope>NUCLEOTIDE SEQUENCE [LARGE SCALE GENOMIC DNA]</scope>
    <source>
        <strain evidence="4 5">JUb134</strain>
    </source>
</reference>